<feature type="domain" description="Helicase ATP-binding" evidence="6">
    <location>
        <begin position="343"/>
        <end position="538"/>
    </location>
</feature>
<dbReference type="SMART" id="SM00487">
    <property type="entry name" value="DEXDc"/>
    <property type="match status" value="1"/>
</dbReference>
<dbReference type="InterPro" id="IPR050628">
    <property type="entry name" value="SNF2_RAD54_helicase_TF"/>
</dbReference>
<evidence type="ECO:0008006" key="10">
    <source>
        <dbReference type="Google" id="ProtNLM"/>
    </source>
</evidence>
<evidence type="ECO:0000256" key="1">
    <source>
        <dbReference type="ARBA" id="ARBA00022741"/>
    </source>
</evidence>
<feature type="region of interest" description="Disordered" evidence="5">
    <location>
        <begin position="914"/>
        <end position="968"/>
    </location>
</feature>
<keyword evidence="2" id="KW-0378">Hydrolase</keyword>
<evidence type="ECO:0000313" key="9">
    <source>
        <dbReference type="Proteomes" id="UP000184188"/>
    </source>
</evidence>
<dbReference type="PROSITE" id="PS51194">
    <property type="entry name" value="HELICASE_CTER"/>
    <property type="match status" value="1"/>
</dbReference>
<dbReference type="Pfam" id="PF00271">
    <property type="entry name" value="Helicase_C"/>
    <property type="match status" value="1"/>
</dbReference>
<evidence type="ECO:0000259" key="6">
    <source>
        <dbReference type="PROSITE" id="PS51192"/>
    </source>
</evidence>
<dbReference type="GO" id="GO:0006281">
    <property type="term" value="P:DNA repair"/>
    <property type="evidence" value="ECO:0007669"/>
    <property type="project" value="TreeGrafter"/>
</dbReference>
<dbReference type="InterPro" id="IPR014001">
    <property type="entry name" value="Helicase_ATP-bd"/>
</dbReference>
<dbReference type="InterPro" id="IPR049730">
    <property type="entry name" value="SNF2/RAD54-like_C"/>
</dbReference>
<proteinExistence type="predicted"/>
<dbReference type="OrthoDB" id="1699231at2759"/>
<accession>A0A1L9SUG0</accession>
<feature type="compositionally biased region" description="Polar residues" evidence="5">
    <location>
        <begin position="53"/>
        <end position="71"/>
    </location>
</feature>
<evidence type="ECO:0000256" key="5">
    <source>
        <dbReference type="SAM" id="MobiDB-lite"/>
    </source>
</evidence>
<dbReference type="PANTHER" id="PTHR45626">
    <property type="entry name" value="TRANSCRIPTION TERMINATION FACTOR 2-RELATED"/>
    <property type="match status" value="1"/>
</dbReference>
<keyword evidence="1" id="KW-0547">Nucleotide-binding</keyword>
<dbReference type="GO" id="GO:0005634">
    <property type="term" value="C:nucleus"/>
    <property type="evidence" value="ECO:0007669"/>
    <property type="project" value="TreeGrafter"/>
</dbReference>
<dbReference type="AlphaFoldDB" id="A0A1L9SUG0"/>
<dbReference type="GO" id="GO:0016787">
    <property type="term" value="F:hydrolase activity"/>
    <property type="evidence" value="ECO:0007669"/>
    <property type="project" value="UniProtKB-KW"/>
</dbReference>
<keyword evidence="9" id="KW-1185">Reference proteome</keyword>
<feature type="compositionally biased region" description="Polar residues" evidence="5">
    <location>
        <begin position="920"/>
        <end position="934"/>
    </location>
</feature>
<feature type="region of interest" description="Disordered" evidence="5">
    <location>
        <begin position="172"/>
        <end position="240"/>
    </location>
</feature>
<feature type="compositionally biased region" description="Low complexity" evidence="5">
    <location>
        <begin position="206"/>
        <end position="217"/>
    </location>
</feature>
<dbReference type="PROSITE" id="PS51192">
    <property type="entry name" value="HELICASE_ATP_BIND_1"/>
    <property type="match status" value="1"/>
</dbReference>
<dbReference type="SUPFAM" id="SSF52540">
    <property type="entry name" value="P-loop containing nucleoside triphosphate hydrolases"/>
    <property type="match status" value="2"/>
</dbReference>
<gene>
    <name evidence="8" type="ORF">ASPZODRAFT_21345</name>
</gene>
<reference evidence="9" key="1">
    <citation type="journal article" date="2017" name="Genome Biol.">
        <title>Comparative genomics reveals high biological diversity and specific adaptations in the industrially and medically important fungal genus Aspergillus.</title>
        <authorList>
            <person name="de Vries R.P."/>
            <person name="Riley R."/>
            <person name="Wiebenga A."/>
            <person name="Aguilar-Osorio G."/>
            <person name="Amillis S."/>
            <person name="Uchima C.A."/>
            <person name="Anderluh G."/>
            <person name="Asadollahi M."/>
            <person name="Askin M."/>
            <person name="Barry K."/>
            <person name="Battaglia E."/>
            <person name="Bayram O."/>
            <person name="Benocci T."/>
            <person name="Braus-Stromeyer S.A."/>
            <person name="Caldana C."/>
            <person name="Canovas D."/>
            <person name="Cerqueira G.C."/>
            <person name="Chen F."/>
            <person name="Chen W."/>
            <person name="Choi C."/>
            <person name="Clum A."/>
            <person name="Dos Santos R.A."/>
            <person name="Damasio A.R."/>
            <person name="Diallinas G."/>
            <person name="Emri T."/>
            <person name="Fekete E."/>
            <person name="Flipphi M."/>
            <person name="Freyberg S."/>
            <person name="Gallo A."/>
            <person name="Gournas C."/>
            <person name="Habgood R."/>
            <person name="Hainaut M."/>
            <person name="Harispe M.L."/>
            <person name="Henrissat B."/>
            <person name="Hilden K.S."/>
            <person name="Hope R."/>
            <person name="Hossain A."/>
            <person name="Karabika E."/>
            <person name="Karaffa L."/>
            <person name="Karanyi Z."/>
            <person name="Krasevec N."/>
            <person name="Kuo A."/>
            <person name="Kusch H."/>
            <person name="LaButti K."/>
            <person name="Lagendijk E.L."/>
            <person name="Lapidus A."/>
            <person name="Levasseur A."/>
            <person name="Lindquist E."/>
            <person name="Lipzen A."/>
            <person name="Logrieco A.F."/>
            <person name="MacCabe A."/>
            <person name="Maekelae M.R."/>
            <person name="Malavazi I."/>
            <person name="Melin P."/>
            <person name="Meyer V."/>
            <person name="Mielnichuk N."/>
            <person name="Miskei M."/>
            <person name="Molnar A.P."/>
            <person name="Mule G."/>
            <person name="Ngan C.Y."/>
            <person name="Orejas M."/>
            <person name="Orosz E."/>
            <person name="Ouedraogo J.P."/>
            <person name="Overkamp K.M."/>
            <person name="Park H.-S."/>
            <person name="Perrone G."/>
            <person name="Piumi F."/>
            <person name="Punt P.J."/>
            <person name="Ram A.F."/>
            <person name="Ramon A."/>
            <person name="Rauscher S."/>
            <person name="Record E."/>
            <person name="Riano-Pachon D.M."/>
            <person name="Robert V."/>
            <person name="Roehrig J."/>
            <person name="Ruller R."/>
            <person name="Salamov A."/>
            <person name="Salih N.S."/>
            <person name="Samson R.A."/>
            <person name="Sandor E."/>
            <person name="Sanguinetti M."/>
            <person name="Schuetze T."/>
            <person name="Sepcic K."/>
            <person name="Shelest E."/>
            <person name="Sherlock G."/>
            <person name="Sophianopoulou V."/>
            <person name="Squina F.M."/>
            <person name="Sun H."/>
            <person name="Susca A."/>
            <person name="Todd R.B."/>
            <person name="Tsang A."/>
            <person name="Unkles S.E."/>
            <person name="van de Wiele N."/>
            <person name="van Rossen-Uffink D."/>
            <person name="Oliveira J.V."/>
            <person name="Vesth T.C."/>
            <person name="Visser J."/>
            <person name="Yu J.-H."/>
            <person name="Zhou M."/>
            <person name="Andersen M.R."/>
            <person name="Archer D.B."/>
            <person name="Baker S.E."/>
            <person name="Benoit I."/>
            <person name="Brakhage A.A."/>
            <person name="Braus G.H."/>
            <person name="Fischer R."/>
            <person name="Frisvad J.C."/>
            <person name="Goldman G.H."/>
            <person name="Houbraken J."/>
            <person name="Oakley B."/>
            <person name="Pocsi I."/>
            <person name="Scazzocchio C."/>
            <person name="Seiboth B."/>
            <person name="vanKuyk P.A."/>
            <person name="Wortman J."/>
            <person name="Dyer P.S."/>
            <person name="Grigoriev I.V."/>
        </authorList>
    </citation>
    <scope>NUCLEOTIDE SEQUENCE [LARGE SCALE GENOMIC DNA]</scope>
    <source>
        <strain evidence="9">CBS 506.65</strain>
    </source>
</reference>
<dbReference type="Gene3D" id="3.40.50.10810">
    <property type="entry name" value="Tandem AAA-ATPase domain"/>
    <property type="match status" value="1"/>
</dbReference>
<dbReference type="InterPro" id="IPR038718">
    <property type="entry name" value="SNF2-like_sf"/>
</dbReference>
<keyword evidence="3" id="KW-0347">Helicase</keyword>
<dbReference type="EMBL" id="KV878336">
    <property type="protein sequence ID" value="OJJ50829.1"/>
    <property type="molecule type" value="Genomic_DNA"/>
</dbReference>
<organism evidence="8 9">
    <name type="scientific">Penicilliopsis zonata CBS 506.65</name>
    <dbReference type="NCBI Taxonomy" id="1073090"/>
    <lineage>
        <taxon>Eukaryota</taxon>
        <taxon>Fungi</taxon>
        <taxon>Dikarya</taxon>
        <taxon>Ascomycota</taxon>
        <taxon>Pezizomycotina</taxon>
        <taxon>Eurotiomycetes</taxon>
        <taxon>Eurotiomycetidae</taxon>
        <taxon>Eurotiales</taxon>
        <taxon>Aspergillaceae</taxon>
        <taxon>Penicilliopsis</taxon>
    </lineage>
</organism>
<dbReference type="GO" id="GO:0008094">
    <property type="term" value="F:ATP-dependent activity, acting on DNA"/>
    <property type="evidence" value="ECO:0007669"/>
    <property type="project" value="TreeGrafter"/>
</dbReference>
<feature type="domain" description="Helicase C-terminal" evidence="7">
    <location>
        <begin position="742"/>
        <end position="888"/>
    </location>
</feature>
<dbReference type="VEuPathDB" id="FungiDB:ASPZODRAFT_21345"/>
<dbReference type="GO" id="GO:0004386">
    <property type="term" value="F:helicase activity"/>
    <property type="evidence" value="ECO:0007669"/>
    <property type="project" value="UniProtKB-KW"/>
</dbReference>
<evidence type="ECO:0000256" key="3">
    <source>
        <dbReference type="ARBA" id="ARBA00022806"/>
    </source>
</evidence>
<evidence type="ECO:0000256" key="2">
    <source>
        <dbReference type="ARBA" id="ARBA00022801"/>
    </source>
</evidence>
<dbReference type="Proteomes" id="UP000184188">
    <property type="component" value="Unassembled WGS sequence"/>
</dbReference>
<dbReference type="GO" id="GO:0005524">
    <property type="term" value="F:ATP binding"/>
    <property type="evidence" value="ECO:0007669"/>
    <property type="project" value="UniProtKB-KW"/>
</dbReference>
<keyword evidence="4" id="KW-0067">ATP-binding</keyword>
<dbReference type="InterPro" id="IPR000330">
    <property type="entry name" value="SNF2_N"/>
</dbReference>
<feature type="compositionally biased region" description="Acidic residues" evidence="5">
    <location>
        <begin position="937"/>
        <end position="946"/>
    </location>
</feature>
<dbReference type="InterPro" id="IPR001650">
    <property type="entry name" value="Helicase_C-like"/>
</dbReference>
<feature type="compositionally biased region" description="Acidic residues" evidence="5">
    <location>
        <begin position="90"/>
        <end position="105"/>
    </location>
</feature>
<dbReference type="RefSeq" id="XP_022585339.1">
    <property type="nucleotide sequence ID" value="XM_022727847.1"/>
</dbReference>
<sequence>METSPVPAGDELDIDQRLEEAIDARRNGAHSKAKLLQARLKAQESVRGDTGSIPDSSATASSPPGNQSLPSSPHPAVQIDPAQDVNGLEPSEEWNDIPDDDDDEEASKFLETEKWYRGLKRPTVHDDLRYRHAERTEIVRKSALESRKARDRLDAQCDDNEIFVSNHEECEAPCERVVQPPPKKRKQPNRISAQDKRESINKGLDAAIQKKNAAAKKGPPRKSSSKSGGGGGGAGASAKLNPQHNQLSLESFFRHDIIANAQLNAMMPAIPVSAHKDKQKALTELLASIPTADQNESRSDKAAILEATRKLASKARGDGKGRWNIKGIKSPLFHHQLLGRDRERSPEKPFGGFLCDTMGYGKTLQVLVNVIDGKPTDDSDPLKTTLIVVPSHLITHWRNQIQRHCQEQAVGRVLVYHSQARFLSLNILQDMQSYSIILTTYEEIRRSYPSFDPPEELTDEQEMQKWYAGVYQEKAGPLHRINFRRIVLDEAHMIKNPQSKVSIAVRALTGHFKWVVTGTPLHNGPEEFYPYFDFLKVPHTGRYETFINNYIDGGEDGQLRLTNILRGTMFRRTHASRLFGRPILQLPGISQRTEAVELCAAERIIYDGIIDLFTKYINGFGMSEDSTNQFQCILTMLLRLRMVSCHVLTVQNILQKVLDNEFMTKLRAGTAGKPDDDPSTQIVRLLSLTRSINGPPDNSPETLGILDLEDLEEDSEAGNPVDTLSLVGSQMPSAKLSRVREIIAGWISETQDVKIVVFSQFIGFLRLVGLMCRREGWGFGCFHGKMSFAAREEALVAFREKPEIKVFVTSLKAGGTGLDMSMANKCIMADLWWNEAIQDQAFCRLFRIGQVRDVEFVKLIAAETIDQYMLTLQTSKSAAIENTMGNDALRERSTVFDLVRMFATVRESESGTFTIVPDSASPTFTVPQGRSISTGNEDGENEEDDHEQTNFPATRHPTPTPEGLSVEEQIFRFLPAAT</sequence>
<dbReference type="SMART" id="SM00490">
    <property type="entry name" value="HELICc"/>
    <property type="match status" value="1"/>
</dbReference>
<dbReference type="PANTHER" id="PTHR45626:SF17">
    <property type="entry name" value="HELICASE-LIKE TRANSCRIPTION FACTOR"/>
    <property type="match status" value="1"/>
</dbReference>
<dbReference type="Pfam" id="PF00176">
    <property type="entry name" value="SNF2-rel_dom"/>
    <property type="match status" value="1"/>
</dbReference>
<protein>
    <recommendedName>
        <fullName evidence="10">Helicase ATP-binding domain-containing protein</fullName>
    </recommendedName>
</protein>
<evidence type="ECO:0000256" key="4">
    <source>
        <dbReference type="ARBA" id="ARBA00022840"/>
    </source>
</evidence>
<evidence type="ECO:0000313" key="8">
    <source>
        <dbReference type="EMBL" id="OJJ50829.1"/>
    </source>
</evidence>
<dbReference type="InterPro" id="IPR027417">
    <property type="entry name" value="P-loop_NTPase"/>
</dbReference>
<dbReference type="CDD" id="cd18008">
    <property type="entry name" value="DEXDc_SHPRH-like"/>
    <property type="match status" value="1"/>
</dbReference>
<dbReference type="GeneID" id="34614311"/>
<dbReference type="Gene3D" id="3.40.50.300">
    <property type="entry name" value="P-loop containing nucleotide triphosphate hydrolases"/>
    <property type="match status" value="1"/>
</dbReference>
<name>A0A1L9SUG0_9EURO</name>
<feature type="compositionally biased region" description="Basic and acidic residues" evidence="5">
    <location>
        <begin position="106"/>
        <end position="116"/>
    </location>
</feature>
<evidence type="ECO:0000259" key="7">
    <source>
        <dbReference type="PROSITE" id="PS51194"/>
    </source>
</evidence>
<dbReference type="STRING" id="1073090.A0A1L9SUG0"/>
<feature type="region of interest" description="Disordered" evidence="5">
    <location>
        <begin position="31"/>
        <end position="116"/>
    </location>
</feature>
<dbReference type="CDD" id="cd18793">
    <property type="entry name" value="SF2_C_SNF"/>
    <property type="match status" value="1"/>
</dbReference>